<evidence type="ECO:0000313" key="4">
    <source>
        <dbReference type="Proteomes" id="UP000199308"/>
    </source>
</evidence>
<dbReference type="OrthoDB" id="6258928at2"/>
<reference evidence="3 4" key="1">
    <citation type="submission" date="2016-10" db="EMBL/GenBank/DDBJ databases">
        <authorList>
            <person name="de Groot N.N."/>
        </authorList>
    </citation>
    <scope>NUCLEOTIDE SEQUENCE [LARGE SCALE GENOMIC DNA]</scope>
    <source>
        <strain evidence="3 4">DSM 19706</strain>
    </source>
</reference>
<dbReference type="Pfam" id="PF01261">
    <property type="entry name" value="AP_endonuc_2"/>
    <property type="match status" value="1"/>
</dbReference>
<protein>
    <submittedName>
        <fullName evidence="3">Sugar phosphate isomerase/epimerase</fullName>
    </submittedName>
</protein>
<dbReference type="AlphaFoldDB" id="A0A1H9Y8Q5"/>
<evidence type="ECO:0000313" key="3">
    <source>
        <dbReference type="EMBL" id="SES64817.1"/>
    </source>
</evidence>
<gene>
    <name evidence="3" type="ORF">SAMN05660429_00110</name>
</gene>
<evidence type="ECO:0000256" key="1">
    <source>
        <dbReference type="SAM" id="SignalP"/>
    </source>
</evidence>
<keyword evidence="4" id="KW-1185">Reference proteome</keyword>
<sequence length="283" mass="31215">MKKIINMSIVVALISLVSACMSSSKTTIPPLSVQLWSVKDSLKQDFKGTLSQLADMGFDGVEFAGEFGEFKEDPKGLKTYLSSLGLVASGAHVGVDQLNSENIDATLTFYKNLGVSLLIVPWDERAWHPEGVKALVAELNSAAKYAKSSGVAIGFHNHDKEFNEYENETYWDYIAQNTAPDVFLQLDVGWVNYAGKDAIAYVKRYPNRTLTTHYKIVTKEGLNQSPILGQDDYDWAALINTMVKFGNTKWIVVEQEEYPNGLSELQSVAASKAGLDAIIADMK</sequence>
<dbReference type="PANTHER" id="PTHR12110:SF41">
    <property type="entry name" value="INOSOSE DEHYDRATASE"/>
    <property type="match status" value="1"/>
</dbReference>
<name>A0A1H9Y8Q5_THASX</name>
<dbReference type="InterPro" id="IPR050312">
    <property type="entry name" value="IolE/XylAMocC-like"/>
</dbReference>
<dbReference type="STRING" id="349064.SAMN05660429_00110"/>
<dbReference type="GO" id="GO:0016853">
    <property type="term" value="F:isomerase activity"/>
    <property type="evidence" value="ECO:0007669"/>
    <property type="project" value="UniProtKB-KW"/>
</dbReference>
<dbReference type="PANTHER" id="PTHR12110">
    <property type="entry name" value="HYDROXYPYRUVATE ISOMERASE"/>
    <property type="match status" value="1"/>
</dbReference>
<proteinExistence type="predicted"/>
<feature type="chain" id="PRO_5011783937" evidence="1">
    <location>
        <begin position="23"/>
        <end position="283"/>
    </location>
</feature>
<keyword evidence="1" id="KW-0732">Signal</keyword>
<keyword evidence="3" id="KW-0413">Isomerase</keyword>
<dbReference type="PROSITE" id="PS51257">
    <property type="entry name" value="PROKAR_LIPOPROTEIN"/>
    <property type="match status" value="1"/>
</dbReference>
<dbReference type="EMBL" id="FOHK01000001">
    <property type="protein sequence ID" value="SES64817.1"/>
    <property type="molecule type" value="Genomic_DNA"/>
</dbReference>
<feature type="signal peptide" evidence="1">
    <location>
        <begin position="1"/>
        <end position="22"/>
    </location>
</feature>
<organism evidence="3 4">
    <name type="scientific">Thalassotalea agarivorans</name>
    <name type="common">Thalassomonas agarivorans</name>
    <dbReference type="NCBI Taxonomy" id="349064"/>
    <lineage>
        <taxon>Bacteria</taxon>
        <taxon>Pseudomonadati</taxon>
        <taxon>Pseudomonadota</taxon>
        <taxon>Gammaproteobacteria</taxon>
        <taxon>Alteromonadales</taxon>
        <taxon>Colwelliaceae</taxon>
        <taxon>Thalassotalea</taxon>
    </lineage>
</organism>
<dbReference type="InterPro" id="IPR013022">
    <property type="entry name" value="Xyl_isomerase-like_TIM-brl"/>
</dbReference>
<dbReference type="Gene3D" id="3.20.20.150">
    <property type="entry name" value="Divalent-metal-dependent TIM barrel enzymes"/>
    <property type="match status" value="1"/>
</dbReference>
<dbReference type="InterPro" id="IPR036237">
    <property type="entry name" value="Xyl_isomerase-like_sf"/>
</dbReference>
<evidence type="ECO:0000259" key="2">
    <source>
        <dbReference type="Pfam" id="PF01261"/>
    </source>
</evidence>
<dbReference type="SUPFAM" id="SSF51658">
    <property type="entry name" value="Xylose isomerase-like"/>
    <property type="match status" value="1"/>
</dbReference>
<dbReference type="Proteomes" id="UP000199308">
    <property type="component" value="Unassembled WGS sequence"/>
</dbReference>
<feature type="domain" description="Xylose isomerase-like TIM barrel" evidence="2">
    <location>
        <begin position="52"/>
        <end position="263"/>
    </location>
</feature>
<accession>A0A1H9Y8Q5</accession>
<dbReference type="RefSeq" id="WP_093326766.1">
    <property type="nucleotide sequence ID" value="NZ_AP027363.1"/>
</dbReference>